<dbReference type="SUPFAM" id="SSF55811">
    <property type="entry name" value="Nudix"/>
    <property type="match status" value="1"/>
</dbReference>
<sequence length="239" mass="25403">MSTPAHADEPRRDPAGGRDSGRGQPLPVPAPPGGHALRIDPRSRTAPAPPPLPVVDEVSAGGLVVTVAGGDLCAAIIARRNRGGRLEWCLPKGHLEGDETPEQAAVREIAEETGIQGAVQEPLGVIDYWFTGDDRRVHKVVHHFLLRATGGYLTVEGDPDGEAEDVAWIPVADLPDRLAYPNERRIAAVAQSVLEGRPARFHGVVESRVTRTIVRSPGRPHDGRGGPAPPAPRSSTDHS</sequence>
<dbReference type="Gene3D" id="3.90.79.10">
    <property type="entry name" value="Nucleoside Triphosphate Pyrophosphohydrolase"/>
    <property type="match status" value="1"/>
</dbReference>
<evidence type="ECO:0000259" key="5">
    <source>
        <dbReference type="PROSITE" id="PS51462"/>
    </source>
</evidence>
<dbReference type="InterPro" id="IPR000086">
    <property type="entry name" value="NUDIX_hydrolase_dom"/>
</dbReference>
<gene>
    <name evidence="6" type="ORF">FB00_00605</name>
</gene>
<dbReference type="PROSITE" id="PS00893">
    <property type="entry name" value="NUDIX_BOX"/>
    <property type="match status" value="1"/>
</dbReference>
<dbReference type="PROSITE" id="PS51462">
    <property type="entry name" value="NUDIX"/>
    <property type="match status" value="1"/>
</dbReference>
<feature type="region of interest" description="Disordered" evidence="4">
    <location>
        <begin position="1"/>
        <end position="53"/>
    </location>
</feature>
<feature type="compositionally biased region" description="Basic and acidic residues" evidence="4">
    <location>
        <begin position="1"/>
        <end position="21"/>
    </location>
</feature>
<dbReference type="PATRIC" id="fig|264251.5.peg.125"/>
<dbReference type="InterPro" id="IPR015797">
    <property type="entry name" value="NUDIX_hydrolase-like_dom_sf"/>
</dbReference>
<accession>A0A0H2KWX7</accession>
<evidence type="ECO:0000256" key="1">
    <source>
        <dbReference type="ARBA" id="ARBA00005582"/>
    </source>
</evidence>
<evidence type="ECO:0000256" key="3">
    <source>
        <dbReference type="RuleBase" id="RU003476"/>
    </source>
</evidence>
<evidence type="ECO:0000313" key="6">
    <source>
        <dbReference type="EMBL" id="KLN36384.1"/>
    </source>
</evidence>
<feature type="region of interest" description="Disordered" evidence="4">
    <location>
        <begin position="211"/>
        <end position="239"/>
    </location>
</feature>
<reference evidence="6 7" key="1">
    <citation type="submission" date="2014-05" db="EMBL/GenBank/DDBJ databases">
        <title>Cellulosimicrobium funkei U11 genome.</title>
        <authorList>
            <person name="Hu C."/>
            <person name="Gong Y."/>
            <person name="Wan W."/>
            <person name="Jiang M."/>
        </authorList>
    </citation>
    <scope>NUCLEOTIDE SEQUENCE [LARGE SCALE GENOMIC DNA]</scope>
    <source>
        <strain evidence="6 7">U11</strain>
    </source>
</reference>
<dbReference type="PRINTS" id="PR00502">
    <property type="entry name" value="NUDIXFAMILY"/>
</dbReference>
<dbReference type="CDD" id="cd03673">
    <property type="entry name" value="NUDIX_Ap6A_hydrolase"/>
    <property type="match status" value="1"/>
</dbReference>
<dbReference type="Pfam" id="PF00293">
    <property type="entry name" value="NUDIX"/>
    <property type="match status" value="1"/>
</dbReference>
<feature type="domain" description="Nudix hydrolase" evidence="5">
    <location>
        <begin position="55"/>
        <end position="191"/>
    </location>
</feature>
<name>A0A0H2KWX7_9MICO</name>
<evidence type="ECO:0000256" key="2">
    <source>
        <dbReference type="ARBA" id="ARBA00022801"/>
    </source>
</evidence>
<dbReference type="PANTHER" id="PTHR43736:SF1">
    <property type="entry name" value="DIHYDRONEOPTERIN TRIPHOSPHATE DIPHOSPHATASE"/>
    <property type="match status" value="1"/>
</dbReference>
<dbReference type="STRING" id="264251.FB00_00605"/>
<dbReference type="Proteomes" id="UP000035265">
    <property type="component" value="Unassembled WGS sequence"/>
</dbReference>
<dbReference type="GO" id="GO:0016787">
    <property type="term" value="F:hydrolase activity"/>
    <property type="evidence" value="ECO:0007669"/>
    <property type="project" value="UniProtKB-KW"/>
</dbReference>
<comment type="caution">
    <text evidence="6">The sequence shown here is derived from an EMBL/GenBank/DDBJ whole genome shotgun (WGS) entry which is preliminary data.</text>
</comment>
<evidence type="ECO:0000256" key="4">
    <source>
        <dbReference type="SAM" id="MobiDB-lite"/>
    </source>
</evidence>
<comment type="similarity">
    <text evidence="1 3">Belongs to the Nudix hydrolase family.</text>
</comment>
<keyword evidence="7" id="KW-1185">Reference proteome</keyword>
<dbReference type="InterPro" id="IPR020476">
    <property type="entry name" value="Nudix_hydrolase"/>
</dbReference>
<dbReference type="EMBL" id="JNBQ01000001">
    <property type="protein sequence ID" value="KLN36384.1"/>
    <property type="molecule type" value="Genomic_DNA"/>
</dbReference>
<proteinExistence type="inferred from homology"/>
<dbReference type="PANTHER" id="PTHR43736">
    <property type="entry name" value="ADP-RIBOSE PYROPHOSPHATASE"/>
    <property type="match status" value="1"/>
</dbReference>
<protein>
    <submittedName>
        <fullName evidence="6">NUDIX hydrolase</fullName>
    </submittedName>
</protein>
<dbReference type="AlphaFoldDB" id="A0A0H2KWX7"/>
<dbReference type="InterPro" id="IPR020084">
    <property type="entry name" value="NUDIX_hydrolase_CS"/>
</dbReference>
<keyword evidence="2 3" id="KW-0378">Hydrolase</keyword>
<organism evidence="6 7">
    <name type="scientific">Cellulosimicrobium funkei</name>
    <dbReference type="NCBI Taxonomy" id="264251"/>
    <lineage>
        <taxon>Bacteria</taxon>
        <taxon>Bacillati</taxon>
        <taxon>Actinomycetota</taxon>
        <taxon>Actinomycetes</taxon>
        <taxon>Micrococcales</taxon>
        <taxon>Promicromonosporaceae</taxon>
        <taxon>Cellulosimicrobium</taxon>
    </lineage>
</organism>
<dbReference type="RefSeq" id="WP_082140821.1">
    <property type="nucleotide sequence ID" value="NZ_JNBQ01000001.1"/>
</dbReference>
<evidence type="ECO:0000313" key="7">
    <source>
        <dbReference type="Proteomes" id="UP000035265"/>
    </source>
</evidence>